<comment type="caution">
    <text evidence="3">The sequence shown here is derived from an EMBL/GenBank/DDBJ whole genome shotgun (WGS) entry which is preliminary data.</text>
</comment>
<keyword evidence="2" id="KW-0812">Transmembrane</keyword>
<evidence type="ECO:0000256" key="2">
    <source>
        <dbReference type="SAM" id="Phobius"/>
    </source>
</evidence>
<dbReference type="Gene3D" id="2.160.20.80">
    <property type="entry name" value="E3 ubiquitin-protein ligase SopA"/>
    <property type="match status" value="1"/>
</dbReference>
<name>A0ABT7IYH7_9ACTN</name>
<dbReference type="Pfam" id="PF13576">
    <property type="entry name" value="Pentapeptide_3"/>
    <property type="match status" value="1"/>
</dbReference>
<dbReference type="InterPro" id="IPR001646">
    <property type="entry name" value="5peptide_repeat"/>
</dbReference>
<keyword evidence="2" id="KW-1133">Transmembrane helix</keyword>
<sequence>MSTPLPLSWEPCGYGVDPASDPVGCRGVHVPGHTVCLAHLTDTARTAYLTGLVPGADIDHRGTPFTQDLLEDLLHALHDPSTGKPHLGRALFVGAQFFGEAGFIGAQFFGDAWFVEAQFFGDARFSRAQFSGDARFVGAQFSSRAMFVGAQFSGAARFVEAQFSANAVFVEAQFSRDAWFVGAQFSGKAGFDRAQFEGVSVLGPLVGAGQVVLSGAVFVLPVTLEIAAREVVCERTQWESTATVRVRYATVDLSHAVLTAPAAVITHTTPFTHAGSVVREDLLTGPGMPPRSSDQVRVVSVQGVDAAHLVLTDADLTDCLFSGAFHLDQIRLEGRTTFAPVPTGWHRRRIWPVHWTGRRTLAEEHHWRAQTAGQPPPPSGHAPSPRRWRPGPYHSDPGLTPDPVDVAALYRQLRKAFEDGKNEPGAADFYYGECEMRRHDRSGTTVGERWLLWWYWLLSGYGLRASRAFTWLLAAMSLTVLFLMGFGLPTRDPDPVTTGTLHGSRISLNTSTPDPALHGGWSKRVTWARAEKATRVAVNSVVFRSSGQNLTTAGTYIEMASRFLEPTLLTLGVLAVRGRIKR</sequence>
<feature type="transmembrane region" description="Helical" evidence="2">
    <location>
        <begin position="468"/>
        <end position="488"/>
    </location>
</feature>
<reference evidence="3 4" key="1">
    <citation type="submission" date="2023-05" db="EMBL/GenBank/DDBJ databases">
        <title>Streptomyces fuscus sp. nov., a brown-black pigment producing actinomyces isolated from dry sand of Sea duck farm.</title>
        <authorList>
            <person name="Xie J."/>
            <person name="Shen N."/>
        </authorList>
    </citation>
    <scope>NUCLEOTIDE SEQUENCE [LARGE SCALE GENOMIC DNA]</scope>
    <source>
        <strain evidence="3 4">GXMU-J15</strain>
    </source>
</reference>
<organism evidence="3 4">
    <name type="scientific">Streptomyces fuscus</name>
    <dbReference type="NCBI Taxonomy" id="3048495"/>
    <lineage>
        <taxon>Bacteria</taxon>
        <taxon>Bacillati</taxon>
        <taxon>Actinomycetota</taxon>
        <taxon>Actinomycetes</taxon>
        <taxon>Kitasatosporales</taxon>
        <taxon>Streptomycetaceae</taxon>
        <taxon>Streptomyces</taxon>
    </lineage>
</organism>
<accession>A0ABT7IYH7</accession>
<proteinExistence type="predicted"/>
<keyword evidence="4" id="KW-1185">Reference proteome</keyword>
<dbReference type="Proteomes" id="UP001241926">
    <property type="component" value="Unassembled WGS sequence"/>
</dbReference>
<gene>
    <name evidence="3" type="ORF">QNN03_14495</name>
</gene>
<dbReference type="RefSeq" id="WP_285432876.1">
    <property type="nucleotide sequence ID" value="NZ_JASJUS010000011.1"/>
</dbReference>
<evidence type="ECO:0000256" key="1">
    <source>
        <dbReference type="SAM" id="MobiDB-lite"/>
    </source>
</evidence>
<protein>
    <submittedName>
        <fullName evidence="3">Pentapeptide repeat-containing protein</fullName>
    </submittedName>
</protein>
<evidence type="ECO:0000313" key="4">
    <source>
        <dbReference type="Proteomes" id="UP001241926"/>
    </source>
</evidence>
<keyword evidence="2" id="KW-0472">Membrane</keyword>
<dbReference type="EMBL" id="JASJUS010000011">
    <property type="protein sequence ID" value="MDL2077646.1"/>
    <property type="molecule type" value="Genomic_DNA"/>
</dbReference>
<evidence type="ECO:0000313" key="3">
    <source>
        <dbReference type="EMBL" id="MDL2077646.1"/>
    </source>
</evidence>
<feature type="region of interest" description="Disordered" evidence="1">
    <location>
        <begin position="365"/>
        <end position="400"/>
    </location>
</feature>